<feature type="transmembrane region" description="Helical" evidence="8">
    <location>
        <begin position="21"/>
        <end position="48"/>
    </location>
</feature>
<gene>
    <name evidence="11" type="ORF">D2T33_19015</name>
</gene>
<dbReference type="GO" id="GO:0140359">
    <property type="term" value="F:ABC-type transporter activity"/>
    <property type="evidence" value="ECO:0007669"/>
    <property type="project" value="InterPro"/>
</dbReference>
<comment type="subcellular location">
    <subcellularLocation>
        <location evidence="1">Cell membrane</location>
        <topology evidence="1">Multi-pass membrane protein</topology>
    </subcellularLocation>
</comment>
<dbReference type="PANTHER" id="PTHR11384">
    <property type="entry name" value="ATP-BINDING CASSETTE, SUB-FAMILY D MEMBER"/>
    <property type="match status" value="1"/>
</dbReference>
<reference evidence="11 12" key="2">
    <citation type="submission" date="2019-01" db="EMBL/GenBank/DDBJ databases">
        <authorList>
            <person name="Li Y."/>
        </authorList>
    </citation>
    <scope>NUCLEOTIDE SEQUENCE [LARGE SCALE GENOMIC DNA]</scope>
    <source>
        <strain evidence="11 12">2D-5</strain>
    </source>
</reference>
<evidence type="ECO:0000313" key="11">
    <source>
        <dbReference type="EMBL" id="RWR06097.1"/>
    </source>
</evidence>
<accession>A0A443ILQ8</accession>
<dbReference type="Proteomes" id="UP000285710">
    <property type="component" value="Unassembled WGS sequence"/>
</dbReference>
<dbReference type="SUPFAM" id="SSF52540">
    <property type="entry name" value="P-loop containing nucleoside triphosphate hydrolases"/>
    <property type="match status" value="1"/>
</dbReference>
<keyword evidence="7 8" id="KW-0472">Membrane</keyword>
<dbReference type="GO" id="GO:0005524">
    <property type="term" value="F:ATP binding"/>
    <property type="evidence" value="ECO:0007669"/>
    <property type="project" value="UniProtKB-KW"/>
</dbReference>
<feature type="transmembrane region" description="Helical" evidence="8">
    <location>
        <begin position="183"/>
        <end position="203"/>
    </location>
</feature>
<evidence type="ECO:0000256" key="7">
    <source>
        <dbReference type="ARBA" id="ARBA00023136"/>
    </source>
</evidence>
<dbReference type="InterPro" id="IPR050835">
    <property type="entry name" value="ABC_transporter_sub-D"/>
</dbReference>
<dbReference type="InterPro" id="IPR011527">
    <property type="entry name" value="ABC1_TM_dom"/>
</dbReference>
<dbReference type="InterPro" id="IPR003593">
    <property type="entry name" value="AAA+_ATPase"/>
</dbReference>
<dbReference type="Gene3D" id="1.20.1560.10">
    <property type="entry name" value="ABC transporter type 1, transmembrane domain"/>
    <property type="match status" value="1"/>
</dbReference>
<feature type="domain" description="ABC transmembrane type-1" evidence="10">
    <location>
        <begin position="30"/>
        <end position="327"/>
    </location>
</feature>
<dbReference type="PROSITE" id="PS50893">
    <property type="entry name" value="ABC_TRANSPORTER_2"/>
    <property type="match status" value="1"/>
</dbReference>
<evidence type="ECO:0000256" key="2">
    <source>
        <dbReference type="ARBA" id="ARBA00022448"/>
    </source>
</evidence>
<evidence type="ECO:0000259" key="9">
    <source>
        <dbReference type="PROSITE" id="PS50893"/>
    </source>
</evidence>
<dbReference type="InterPro" id="IPR036640">
    <property type="entry name" value="ABC1_TM_sf"/>
</dbReference>
<evidence type="ECO:0000313" key="12">
    <source>
        <dbReference type="Proteomes" id="UP000285710"/>
    </source>
</evidence>
<evidence type="ECO:0000256" key="5">
    <source>
        <dbReference type="ARBA" id="ARBA00022840"/>
    </source>
</evidence>
<proteinExistence type="predicted"/>
<comment type="caution">
    <text evidence="11">The sequence shown here is derived from an EMBL/GenBank/DDBJ whole genome shotgun (WGS) entry which is preliminary data.</text>
</comment>
<evidence type="ECO:0000256" key="8">
    <source>
        <dbReference type="SAM" id="Phobius"/>
    </source>
</evidence>
<protein>
    <submittedName>
        <fullName evidence="11">ABC transporter ATP-binding protein/permease</fullName>
    </submittedName>
</protein>
<keyword evidence="5 11" id="KW-0067">ATP-binding</keyword>
<dbReference type="Gene3D" id="3.40.50.300">
    <property type="entry name" value="P-loop containing nucleotide triphosphate hydrolases"/>
    <property type="match status" value="1"/>
</dbReference>
<dbReference type="InterPro" id="IPR017871">
    <property type="entry name" value="ABC_transporter-like_CS"/>
</dbReference>
<keyword evidence="2" id="KW-0813">Transport</keyword>
<dbReference type="RefSeq" id="WP_128270829.1">
    <property type="nucleotide sequence ID" value="NZ_SAUW01000031.1"/>
</dbReference>
<keyword evidence="4" id="KW-0547">Nucleotide-binding</keyword>
<dbReference type="SMART" id="SM00382">
    <property type="entry name" value="AAA"/>
    <property type="match status" value="1"/>
</dbReference>
<evidence type="ECO:0000256" key="1">
    <source>
        <dbReference type="ARBA" id="ARBA00004651"/>
    </source>
</evidence>
<feature type="transmembrane region" description="Helical" evidence="8">
    <location>
        <begin position="68"/>
        <end position="88"/>
    </location>
</feature>
<dbReference type="AlphaFoldDB" id="A0A443ILQ8"/>
<dbReference type="GO" id="GO:0005886">
    <property type="term" value="C:plasma membrane"/>
    <property type="evidence" value="ECO:0007669"/>
    <property type="project" value="UniProtKB-SubCell"/>
</dbReference>
<dbReference type="SUPFAM" id="SSF90123">
    <property type="entry name" value="ABC transporter transmembrane region"/>
    <property type="match status" value="1"/>
</dbReference>
<dbReference type="Pfam" id="PF00005">
    <property type="entry name" value="ABC_tran"/>
    <property type="match status" value="1"/>
</dbReference>
<evidence type="ECO:0000259" key="10">
    <source>
        <dbReference type="PROSITE" id="PS50929"/>
    </source>
</evidence>
<dbReference type="Pfam" id="PF06472">
    <property type="entry name" value="ABC_membrane_2"/>
    <property type="match status" value="1"/>
</dbReference>
<dbReference type="EMBL" id="SAUW01000031">
    <property type="protein sequence ID" value="RWR06097.1"/>
    <property type="molecule type" value="Genomic_DNA"/>
</dbReference>
<dbReference type="PROSITE" id="PS00211">
    <property type="entry name" value="ABC_TRANSPORTER_1"/>
    <property type="match status" value="1"/>
</dbReference>
<reference evidence="11 12" key="1">
    <citation type="submission" date="2019-01" db="EMBL/GenBank/DDBJ databases">
        <title>Sinorhodobacter populi sp. nov. isolated from the symptomatic bark tissue of Populus euramericana canker.</title>
        <authorList>
            <person name="Xu G."/>
        </authorList>
    </citation>
    <scope>NUCLEOTIDE SEQUENCE [LARGE SCALE GENOMIC DNA]</scope>
    <source>
        <strain evidence="11 12">2D-5</strain>
    </source>
</reference>
<keyword evidence="3 8" id="KW-0812">Transmembrane</keyword>
<dbReference type="PROSITE" id="PS50929">
    <property type="entry name" value="ABC_TM1F"/>
    <property type="match status" value="1"/>
</dbReference>
<evidence type="ECO:0000256" key="4">
    <source>
        <dbReference type="ARBA" id="ARBA00022741"/>
    </source>
</evidence>
<evidence type="ECO:0000256" key="3">
    <source>
        <dbReference type="ARBA" id="ARBA00022692"/>
    </source>
</evidence>
<organism evidence="11 12">
    <name type="scientific">Paenirhodobacter populi</name>
    <dbReference type="NCBI Taxonomy" id="2306993"/>
    <lineage>
        <taxon>Bacteria</taxon>
        <taxon>Pseudomonadati</taxon>
        <taxon>Pseudomonadota</taxon>
        <taxon>Alphaproteobacteria</taxon>
        <taxon>Rhodobacterales</taxon>
        <taxon>Rhodobacter group</taxon>
        <taxon>Paenirhodobacter</taxon>
    </lineage>
</organism>
<dbReference type="InterPro" id="IPR027417">
    <property type="entry name" value="P-loop_NTPase"/>
</dbReference>
<keyword evidence="12" id="KW-1185">Reference proteome</keyword>
<dbReference type="InterPro" id="IPR003439">
    <property type="entry name" value="ABC_transporter-like_ATP-bd"/>
</dbReference>
<sequence length="551" mass="60857">MRQLFRRVMRLAWMAVSGPGMWGGLAVYGVVLALQFLGVWISVRLIAWNKAFYDALEQMDAAGALHQIGVFGLWIAASAAAFLAGDWLRKRLLMRWRANLTRRALDLWVSGQAYWYLRPGMSPGAIDNPDQRVAEDCRLFVNRLLIETLDLITNVVALVSYVTLLWALSSFPLQLWGVGIPRYMVWAAFLYVALSSVVTHLLGRPLKSAIFTQEKREADFRHALIQLRENANAIAVAGGEPAETRRLNRLFAAVRGNWNLLIRRELVLGLFARPYFQTVLRIPTFLALPAYFAGTVTLGGLMQLASAFSNVTTTLSWFIFSYRDLAEFVAVSERLDGLFRTAAAPPLQQVPQRIARLPSDDGSLRLQGLHLHTPEGRALAPVPDIVVRPGETIWINGASGRGKSTLLAALARLWPYGEGRITAPGGLHVLPQQPRLLPEGIAASASYPEPPETYGPDRITDALRQSGLGALSQEARVEDLSGGERQRLALARVFLARPGWVVLDEATSALDPETEALVLRNLREALPDAAILCVSHRRPDALGPFRTLEIG</sequence>
<dbReference type="PANTHER" id="PTHR11384:SF59">
    <property type="entry name" value="LYSOSOMAL COBALAMIN TRANSPORTER ABCD4"/>
    <property type="match status" value="1"/>
</dbReference>
<dbReference type="GO" id="GO:0016887">
    <property type="term" value="F:ATP hydrolysis activity"/>
    <property type="evidence" value="ECO:0007669"/>
    <property type="project" value="InterPro"/>
</dbReference>
<keyword evidence="6 8" id="KW-1133">Transmembrane helix</keyword>
<feature type="transmembrane region" description="Helical" evidence="8">
    <location>
        <begin position="151"/>
        <end position="171"/>
    </location>
</feature>
<name>A0A443ILQ8_9RHOB</name>
<evidence type="ECO:0000256" key="6">
    <source>
        <dbReference type="ARBA" id="ARBA00022989"/>
    </source>
</evidence>
<feature type="domain" description="ABC transporter" evidence="9">
    <location>
        <begin position="364"/>
        <end position="550"/>
    </location>
</feature>